<evidence type="ECO:0000313" key="17">
    <source>
        <dbReference type="EMBL" id="NNU16870.1"/>
    </source>
</evidence>
<evidence type="ECO:0000256" key="1">
    <source>
        <dbReference type="ARBA" id="ARBA00000624"/>
    </source>
</evidence>
<name>A0A7Y3RMS3_9PROT</name>
<evidence type="ECO:0000259" key="16">
    <source>
        <dbReference type="SMART" id="SM01329"/>
    </source>
</evidence>
<comment type="caution">
    <text evidence="17">The sequence shown here is derived from an EMBL/GenBank/DDBJ whole genome shotgun (WGS) entry which is preliminary data.</text>
</comment>
<comment type="subunit">
    <text evidence="5 14 15">Homodimer.</text>
</comment>
<comment type="cofactor">
    <cofactor evidence="14 15">
        <name>Mg(2+)</name>
        <dbReference type="ChEBI" id="CHEBI:18420"/>
    </cofactor>
    <cofactor evidence="14 15">
        <name>Mn(2+)</name>
        <dbReference type="ChEBI" id="CHEBI:29035"/>
    </cofactor>
    <text evidence="14 15">Binds 1 Mg(2+) or Mn(2+) ion per subunit.</text>
</comment>
<feature type="binding site" evidence="14">
    <location>
        <position position="98"/>
    </location>
    <ligand>
        <name>substrate</name>
    </ligand>
</feature>
<dbReference type="GO" id="GO:0009098">
    <property type="term" value="P:L-leucine biosynthetic process"/>
    <property type="evidence" value="ECO:0007669"/>
    <property type="project" value="UniProtKB-UniRule"/>
</dbReference>
<evidence type="ECO:0000256" key="4">
    <source>
        <dbReference type="ARBA" id="ARBA00008319"/>
    </source>
</evidence>
<dbReference type="InterPro" id="IPR004429">
    <property type="entry name" value="Isopropylmalate_DH"/>
</dbReference>
<evidence type="ECO:0000256" key="2">
    <source>
        <dbReference type="ARBA" id="ARBA00001936"/>
    </source>
</evidence>
<feature type="binding site" evidence="14">
    <location>
        <position position="248"/>
    </location>
    <ligand>
        <name>Mg(2+)</name>
        <dbReference type="ChEBI" id="CHEBI:18420"/>
    </ligand>
</feature>
<feature type="domain" description="Isopropylmalate dehydrogenase-like" evidence="16">
    <location>
        <begin position="4"/>
        <end position="346"/>
    </location>
</feature>
<keyword evidence="14" id="KW-0963">Cytoplasm</keyword>
<keyword evidence="10 14" id="KW-0560">Oxidoreductase</keyword>
<sequence length="350" mass="36453">MSLSVCILPGDGIGPEVTASAVRVLQQVCENAGTSLETASQPFGGAAIDTTGEPLPPATLEACKAADGVLLGAVGGPQYDAAARAGAPRPEQGLLALRQEMGLFANLRPSRLFPTLEGASPLREKIVRGTDILVVRELTGGLYFGDRREGDEEALDTLPYSRAEIERVAWTAFEAARGRRGKLCSVDKANVLASSRLWRKVIDDVSADFPEVEVKHVLVDAMAMHLVTRPSSFDVVVTENLFGDILSDELSAVVGSIGLAPSASLGAPDTPGVFEPIHGSAPDIAGTGKANPIGTILSAAMLLRFAAGMEDAAKSIEDAVETVLREGLRPFDLGGTAGTEDVTAAILKAL</sequence>
<dbReference type="HAMAP" id="MF_01033">
    <property type="entry name" value="LeuB_type1"/>
    <property type="match status" value="1"/>
</dbReference>
<keyword evidence="12 14" id="KW-0464">Manganese</keyword>
<organism evidence="17 18">
    <name type="scientific">Parvularcula mediterranea</name>
    <dbReference type="NCBI Taxonomy" id="2732508"/>
    <lineage>
        <taxon>Bacteria</taxon>
        <taxon>Pseudomonadati</taxon>
        <taxon>Pseudomonadota</taxon>
        <taxon>Alphaproteobacteria</taxon>
        <taxon>Parvularculales</taxon>
        <taxon>Parvularculaceae</taxon>
        <taxon>Parvularcula</taxon>
    </lineage>
</organism>
<feature type="binding site" evidence="14">
    <location>
        <position position="220"/>
    </location>
    <ligand>
        <name>substrate</name>
    </ligand>
</feature>
<dbReference type="Gene3D" id="3.40.718.10">
    <property type="entry name" value="Isopropylmalate Dehydrogenase"/>
    <property type="match status" value="1"/>
</dbReference>
<dbReference type="EC" id="1.1.1.85" evidence="14"/>
<evidence type="ECO:0000256" key="3">
    <source>
        <dbReference type="ARBA" id="ARBA00004762"/>
    </source>
</evidence>
<dbReference type="UniPathway" id="UPA00048">
    <property type="reaction ID" value="UER00072"/>
</dbReference>
<evidence type="ECO:0000313" key="18">
    <source>
        <dbReference type="Proteomes" id="UP000536835"/>
    </source>
</evidence>
<dbReference type="PROSITE" id="PS00470">
    <property type="entry name" value="IDH_IMDH"/>
    <property type="match status" value="1"/>
</dbReference>
<comment type="function">
    <text evidence="14 15">Catalyzes the oxidation of 3-carboxy-2-hydroxy-4-methylpentanoate (3-isopropylmalate) to 3-carboxy-4-methyl-2-oxopentanoate. The product decarboxylates to 4-methyl-2 oxopentanoate.</text>
</comment>
<feature type="binding site" evidence="14">
    <location>
        <begin position="279"/>
        <end position="291"/>
    </location>
    <ligand>
        <name>NAD(+)</name>
        <dbReference type="ChEBI" id="CHEBI:57540"/>
    </ligand>
</feature>
<comment type="subcellular location">
    <subcellularLocation>
        <location evidence="14">Cytoplasm</location>
    </subcellularLocation>
</comment>
<proteinExistence type="inferred from homology"/>
<comment type="pathway">
    <text evidence="3 14 15">Amino-acid biosynthesis; L-leucine biosynthesis; L-leucine from 3-methyl-2-oxobutanoate: step 3/4.</text>
</comment>
<dbReference type="InterPro" id="IPR019818">
    <property type="entry name" value="IsoCit/isopropylmalate_DH_CS"/>
</dbReference>
<dbReference type="GO" id="GO:0051287">
    <property type="term" value="F:NAD binding"/>
    <property type="evidence" value="ECO:0007669"/>
    <property type="project" value="InterPro"/>
</dbReference>
<keyword evidence="9 14" id="KW-0460">Magnesium</keyword>
<evidence type="ECO:0000256" key="13">
    <source>
        <dbReference type="ARBA" id="ARBA00023304"/>
    </source>
</evidence>
<keyword evidence="13 14" id="KW-0100">Branched-chain amino acid biosynthesis</keyword>
<dbReference type="PANTHER" id="PTHR42979">
    <property type="entry name" value="3-ISOPROPYLMALATE DEHYDROGENASE"/>
    <property type="match status" value="1"/>
</dbReference>
<dbReference type="Pfam" id="PF00180">
    <property type="entry name" value="Iso_dh"/>
    <property type="match status" value="1"/>
</dbReference>
<comment type="cofactor">
    <cofactor evidence="2">
        <name>Mn(2+)</name>
        <dbReference type="ChEBI" id="CHEBI:29035"/>
    </cofactor>
</comment>
<feature type="site" description="Important for catalysis" evidence="14">
    <location>
        <position position="188"/>
    </location>
</feature>
<evidence type="ECO:0000256" key="11">
    <source>
        <dbReference type="ARBA" id="ARBA00023027"/>
    </source>
</evidence>
<dbReference type="EMBL" id="JABFCX010000003">
    <property type="protein sequence ID" value="NNU16870.1"/>
    <property type="molecule type" value="Genomic_DNA"/>
</dbReference>
<protein>
    <recommendedName>
        <fullName evidence="14">3-isopropylmalate dehydrogenase</fullName>
        <ecNumber evidence="14">1.1.1.85</ecNumber>
    </recommendedName>
    <alternativeName>
        <fullName evidence="14">3-IPM-DH</fullName>
    </alternativeName>
    <alternativeName>
        <fullName evidence="14">Beta-IPM dehydrogenase</fullName>
        <shortName evidence="14">IMDH</shortName>
    </alternativeName>
</protein>
<evidence type="ECO:0000256" key="14">
    <source>
        <dbReference type="HAMAP-Rule" id="MF_01033"/>
    </source>
</evidence>
<dbReference type="GO" id="GO:0003862">
    <property type="term" value="F:3-isopropylmalate dehydrogenase activity"/>
    <property type="evidence" value="ECO:0007669"/>
    <property type="project" value="UniProtKB-UniRule"/>
</dbReference>
<evidence type="ECO:0000256" key="6">
    <source>
        <dbReference type="ARBA" id="ARBA00022430"/>
    </source>
</evidence>
<dbReference type="AlphaFoldDB" id="A0A7Y3RMS3"/>
<evidence type="ECO:0000256" key="10">
    <source>
        <dbReference type="ARBA" id="ARBA00023002"/>
    </source>
</evidence>
<dbReference type="InterPro" id="IPR024084">
    <property type="entry name" value="IsoPropMal-DH-like_dom"/>
</dbReference>
<dbReference type="FunFam" id="3.40.718.10:FF:000006">
    <property type="entry name" value="3-isopropylmalate dehydrogenase"/>
    <property type="match status" value="1"/>
</dbReference>
<feature type="site" description="Important for catalysis" evidence="14">
    <location>
        <position position="143"/>
    </location>
</feature>
<accession>A0A7Y3RMS3</accession>
<keyword evidence="6 14" id="KW-0432">Leucine biosynthesis</keyword>
<feature type="binding site" evidence="14">
    <location>
        <position position="108"/>
    </location>
    <ligand>
        <name>substrate</name>
    </ligand>
</feature>
<evidence type="ECO:0000256" key="8">
    <source>
        <dbReference type="ARBA" id="ARBA00022723"/>
    </source>
</evidence>
<comment type="catalytic activity">
    <reaction evidence="1 14 15">
        <text>(2R,3S)-3-isopropylmalate + NAD(+) = 4-methyl-2-oxopentanoate + CO2 + NADH</text>
        <dbReference type="Rhea" id="RHEA:32271"/>
        <dbReference type="ChEBI" id="CHEBI:16526"/>
        <dbReference type="ChEBI" id="CHEBI:17865"/>
        <dbReference type="ChEBI" id="CHEBI:35121"/>
        <dbReference type="ChEBI" id="CHEBI:57540"/>
        <dbReference type="ChEBI" id="CHEBI:57945"/>
        <dbReference type="EC" id="1.1.1.85"/>
    </reaction>
</comment>
<evidence type="ECO:0000256" key="7">
    <source>
        <dbReference type="ARBA" id="ARBA00022605"/>
    </source>
</evidence>
<dbReference type="GO" id="GO:0000287">
    <property type="term" value="F:magnesium ion binding"/>
    <property type="evidence" value="ECO:0007669"/>
    <property type="project" value="InterPro"/>
</dbReference>
<keyword evidence="18" id="KW-1185">Reference proteome</keyword>
<evidence type="ECO:0000256" key="9">
    <source>
        <dbReference type="ARBA" id="ARBA00022842"/>
    </source>
</evidence>
<dbReference type="RefSeq" id="WP_173199744.1">
    <property type="nucleotide sequence ID" value="NZ_JABFCX010000003.1"/>
</dbReference>
<keyword evidence="8 14" id="KW-0479">Metal-binding</keyword>
<evidence type="ECO:0000256" key="12">
    <source>
        <dbReference type="ARBA" id="ARBA00023211"/>
    </source>
</evidence>
<keyword evidence="11 14" id="KW-0520">NAD</keyword>
<reference evidence="17 18" key="1">
    <citation type="submission" date="2020-05" db="EMBL/GenBank/DDBJ databases">
        <title>Parvularcula mediterraneae sp. nov., isolated from polypropylene straw from shallow seawater of the seashore of Laganas in Zakynthos island, Greece.</title>
        <authorList>
            <person name="Szabo I."/>
            <person name="Al-Omari J."/>
            <person name="Rado J."/>
            <person name="Szerdahelyi G.S."/>
        </authorList>
    </citation>
    <scope>NUCLEOTIDE SEQUENCE [LARGE SCALE GENOMIC DNA]</scope>
    <source>
        <strain evidence="17 18">ZS-1/3</strain>
    </source>
</reference>
<comment type="similarity">
    <text evidence="4 14">Belongs to the isocitrate and isopropylmalate dehydrogenases family. LeuB type 1 subfamily.</text>
</comment>
<keyword evidence="7 14" id="KW-0028">Amino-acid biosynthesis</keyword>
<dbReference type="NCBIfam" id="TIGR00169">
    <property type="entry name" value="leuB"/>
    <property type="match status" value="1"/>
</dbReference>
<dbReference type="Proteomes" id="UP000536835">
    <property type="component" value="Unassembled WGS sequence"/>
</dbReference>
<feature type="binding site" evidence="14">
    <location>
        <position position="244"/>
    </location>
    <ligand>
        <name>Mg(2+)</name>
        <dbReference type="ChEBI" id="CHEBI:18420"/>
    </ligand>
</feature>
<evidence type="ECO:0000256" key="15">
    <source>
        <dbReference type="RuleBase" id="RU004445"/>
    </source>
</evidence>
<comment type="caution">
    <text evidence="14">Lacks conserved residue(s) required for the propagation of feature annotation.</text>
</comment>
<dbReference type="SUPFAM" id="SSF53659">
    <property type="entry name" value="Isocitrate/Isopropylmalate dehydrogenase-like"/>
    <property type="match status" value="1"/>
</dbReference>
<evidence type="ECO:0000256" key="5">
    <source>
        <dbReference type="ARBA" id="ARBA00011738"/>
    </source>
</evidence>
<gene>
    <name evidence="14 17" type="primary">leuB</name>
    <name evidence="17" type="ORF">HK107_11125</name>
</gene>
<dbReference type="PANTHER" id="PTHR42979:SF1">
    <property type="entry name" value="3-ISOPROPYLMALATE DEHYDROGENASE"/>
    <property type="match status" value="1"/>
</dbReference>
<dbReference type="SMART" id="SM01329">
    <property type="entry name" value="Iso_dh"/>
    <property type="match status" value="1"/>
</dbReference>
<dbReference type="GO" id="GO:0005829">
    <property type="term" value="C:cytosol"/>
    <property type="evidence" value="ECO:0007669"/>
    <property type="project" value="TreeGrafter"/>
</dbReference>
<feature type="binding site" evidence="14">
    <location>
        <position position="136"/>
    </location>
    <ligand>
        <name>substrate</name>
    </ligand>
</feature>
<feature type="binding site" evidence="14">
    <location>
        <position position="220"/>
    </location>
    <ligand>
        <name>Mg(2+)</name>
        <dbReference type="ChEBI" id="CHEBI:18420"/>
    </ligand>
</feature>